<dbReference type="OrthoDB" id="2625859at2"/>
<name>A0A5C8NV40_9BACI</name>
<dbReference type="AlphaFoldDB" id="A0A5C8NV40"/>
<dbReference type="EMBL" id="VDUW01000004">
    <property type="protein sequence ID" value="TXL65055.1"/>
    <property type="molecule type" value="Genomic_DNA"/>
</dbReference>
<sequence length="89" mass="10747">MTEEEANSILKEIIFAYPYFEVTDEKINYWINHLKAMPYKPVLYRLEKHIFTSNYPPSISQISAIEKEENTFLVKLEERRNKLKNYESK</sequence>
<evidence type="ECO:0000313" key="2">
    <source>
        <dbReference type="Proteomes" id="UP000321574"/>
    </source>
</evidence>
<dbReference type="RefSeq" id="WP_147666847.1">
    <property type="nucleotide sequence ID" value="NZ_VDUW01000004.1"/>
</dbReference>
<organism evidence="1 2">
    <name type="scientific">Cerasibacillus terrae</name>
    <dbReference type="NCBI Taxonomy" id="2498845"/>
    <lineage>
        <taxon>Bacteria</taxon>
        <taxon>Bacillati</taxon>
        <taxon>Bacillota</taxon>
        <taxon>Bacilli</taxon>
        <taxon>Bacillales</taxon>
        <taxon>Bacillaceae</taxon>
        <taxon>Cerasibacillus</taxon>
    </lineage>
</organism>
<comment type="caution">
    <text evidence="1">The sequence shown here is derived from an EMBL/GenBank/DDBJ whole genome shotgun (WGS) entry which is preliminary data.</text>
</comment>
<gene>
    <name evidence="1" type="ORF">FHP05_07920</name>
</gene>
<protein>
    <submittedName>
        <fullName evidence="1">Uncharacterized protein</fullName>
    </submittedName>
</protein>
<dbReference type="Gene3D" id="1.10.8.200">
    <property type="entry name" value="Replisome organizer (g39p helicase loader/inhibitor protein)"/>
    <property type="match status" value="1"/>
</dbReference>
<dbReference type="Proteomes" id="UP000321574">
    <property type="component" value="Unassembled WGS sequence"/>
</dbReference>
<proteinExistence type="predicted"/>
<keyword evidence="2" id="KW-1185">Reference proteome</keyword>
<reference evidence="1 2" key="1">
    <citation type="submission" date="2019-06" db="EMBL/GenBank/DDBJ databases">
        <title>Cerasibacillus sp. nov., isolated from maize field.</title>
        <authorList>
            <person name="Lin S.-Y."/>
            <person name="Tsai C.-F."/>
            <person name="Young C.-C."/>
        </authorList>
    </citation>
    <scope>NUCLEOTIDE SEQUENCE [LARGE SCALE GENOMIC DNA]</scope>
    <source>
        <strain evidence="1 2">CC-CFT480</strain>
    </source>
</reference>
<evidence type="ECO:0000313" key="1">
    <source>
        <dbReference type="EMBL" id="TXL65055.1"/>
    </source>
</evidence>
<accession>A0A5C8NV40</accession>